<evidence type="ECO:0000313" key="4">
    <source>
        <dbReference type="Proteomes" id="UP000836841"/>
    </source>
</evidence>
<sequence>MVQNGDMQNREMTERIGLREELEHVLLMEQQHPRLSLLASPASLCQCKAKSSYLLAYQAFEAAIAELDTLGEESYIDSTLIMQLLRDNLTLWTSDMQSAYYVATIMGIDEL</sequence>
<dbReference type="PANTHER" id="PTHR18860">
    <property type="entry name" value="14-3-3 PROTEIN"/>
    <property type="match status" value="1"/>
</dbReference>
<comment type="similarity">
    <text evidence="1">Belongs to the 14-3-3 family.</text>
</comment>
<dbReference type="InterPro" id="IPR036815">
    <property type="entry name" value="14-3-3_dom_sf"/>
</dbReference>
<protein>
    <recommendedName>
        <fullName evidence="2">14-3-3 domain-containing protein</fullName>
    </recommendedName>
</protein>
<dbReference type="Gene3D" id="1.20.190.20">
    <property type="entry name" value="14-3-3 domain"/>
    <property type="match status" value="1"/>
</dbReference>
<dbReference type="Proteomes" id="UP000836841">
    <property type="component" value="Unassembled WGS sequence"/>
</dbReference>
<dbReference type="InterPro" id="IPR023410">
    <property type="entry name" value="14-3-3_domain"/>
</dbReference>
<keyword evidence="4" id="KW-1185">Reference proteome</keyword>
<dbReference type="AlphaFoldDB" id="A0AAU9S2I9"/>
<dbReference type="Pfam" id="PF00244">
    <property type="entry name" value="14-3-3"/>
    <property type="match status" value="1"/>
</dbReference>
<gene>
    <name evidence="3" type="ORF">TAV2_LOCUS11976</name>
</gene>
<accession>A0AAU9S2I9</accession>
<dbReference type="InterPro" id="IPR000308">
    <property type="entry name" value="14-3-3"/>
</dbReference>
<reference evidence="3 4" key="1">
    <citation type="submission" date="2022-03" db="EMBL/GenBank/DDBJ databases">
        <authorList>
            <person name="Nunn A."/>
            <person name="Chopra R."/>
            <person name="Nunn A."/>
            <person name="Contreras Garrido A."/>
        </authorList>
    </citation>
    <scope>NUCLEOTIDE SEQUENCE [LARGE SCALE GENOMIC DNA]</scope>
</reference>
<organism evidence="3 4">
    <name type="scientific">Thlaspi arvense</name>
    <name type="common">Field penny-cress</name>
    <dbReference type="NCBI Taxonomy" id="13288"/>
    <lineage>
        <taxon>Eukaryota</taxon>
        <taxon>Viridiplantae</taxon>
        <taxon>Streptophyta</taxon>
        <taxon>Embryophyta</taxon>
        <taxon>Tracheophyta</taxon>
        <taxon>Spermatophyta</taxon>
        <taxon>Magnoliopsida</taxon>
        <taxon>eudicotyledons</taxon>
        <taxon>Gunneridae</taxon>
        <taxon>Pentapetalae</taxon>
        <taxon>rosids</taxon>
        <taxon>malvids</taxon>
        <taxon>Brassicales</taxon>
        <taxon>Brassicaceae</taxon>
        <taxon>Thlaspideae</taxon>
        <taxon>Thlaspi</taxon>
    </lineage>
</organism>
<comment type="caution">
    <text evidence="3">The sequence shown here is derived from an EMBL/GenBank/DDBJ whole genome shotgun (WGS) entry which is preliminary data.</text>
</comment>
<dbReference type="SUPFAM" id="SSF48445">
    <property type="entry name" value="14-3-3 protein"/>
    <property type="match status" value="1"/>
</dbReference>
<evidence type="ECO:0000313" key="3">
    <source>
        <dbReference type="EMBL" id="CAH2056761.1"/>
    </source>
</evidence>
<proteinExistence type="inferred from homology"/>
<feature type="domain" description="14-3-3" evidence="2">
    <location>
        <begin position="50"/>
        <end position="93"/>
    </location>
</feature>
<evidence type="ECO:0000256" key="1">
    <source>
        <dbReference type="ARBA" id="ARBA00006141"/>
    </source>
</evidence>
<evidence type="ECO:0000259" key="2">
    <source>
        <dbReference type="Pfam" id="PF00244"/>
    </source>
</evidence>
<name>A0AAU9S2I9_THLAR</name>
<dbReference type="EMBL" id="CAJVSB020000547">
    <property type="protein sequence ID" value="CAH2056761.1"/>
    <property type="molecule type" value="Genomic_DNA"/>
</dbReference>